<feature type="non-terminal residue" evidence="5">
    <location>
        <position position="1"/>
    </location>
</feature>
<evidence type="ECO:0000256" key="2">
    <source>
        <dbReference type="ARBA" id="ARBA00022679"/>
    </source>
</evidence>
<dbReference type="Gene3D" id="3.40.50.150">
    <property type="entry name" value="Vaccinia Virus protein VP39"/>
    <property type="match status" value="1"/>
</dbReference>
<comment type="pathway">
    <text evidence="1">Secondary metabolite biosynthesis.</text>
</comment>
<dbReference type="Proteomes" id="UP001203297">
    <property type="component" value="Unassembled WGS sequence"/>
</dbReference>
<organism evidence="5 6">
    <name type="scientific">Multifurca ochricompacta</name>
    <dbReference type="NCBI Taxonomy" id="376703"/>
    <lineage>
        <taxon>Eukaryota</taxon>
        <taxon>Fungi</taxon>
        <taxon>Dikarya</taxon>
        <taxon>Basidiomycota</taxon>
        <taxon>Agaricomycotina</taxon>
        <taxon>Agaricomycetes</taxon>
        <taxon>Russulales</taxon>
        <taxon>Russulaceae</taxon>
        <taxon>Multifurca</taxon>
    </lineage>
</organism>
<dbReference type="SUPFAM" id="SSF53335">
    <property type="entry name" value="S-adenosyl-L-methionine-dependent methyltransferases"/>
    <property type="match status" value="1"/>
</dbReference>
<protein>
    <recommendedName>
        <fullName evidence="7">Methyltransferase domain-containing protein</fullName>
    </recommendedName>
</protein>
<sequence>TAVELAFLKATISKDETEMRRRIDELQRDEIYPYLSIRAYYMVYLRMYRHPIYPRVLSQGKEDPSAILLDVGCCIGTDVRKLVIDGYPASQVLGIDLRPEFLTLGHKLYGDAESCRIHFLAADIFALSKPLIAPRAPSSEATPYIHAGSLFHIWDEPTQHTLALRLVLLLRRRSGSTIFGRQPGLPEAGVIDDRMQRFRFGHSPASWTSLWKTVFEAVDGPEFASTRVKVEAELILGDPSVTPGGDTHHVLFWSVEIL</sequence>
<dbReference type="PANTHER" id="PTHR35897:SF1">
    <property type="entry name" value="METHYLTRANSFERASE AUSD"/>
    <property type="match status" value="1"/>
</dbReference>
<evidence type="ECO:0000256" key="4">
    <source>
        <dbReference type="ARBA" id="ARBA00038314"/>
    </source>
</evidence>
<comment type="similarity">
    <text evidence="4">Belongs to the class I-like SAM-binding methyltransferase superfamily.</text>
</comment>
<gene>
    <name evidence="5" type="ORF">B0F90DRAFT_1748903</name>
</gene>
<dbReference type="InterPro" id="IPR029063">
    <property type="entry name" value="SAM-dependent_MTases_sf"/>
</dbReference>
<dbReference type="AlphaFoldDB" id="A0AAD4QII5"/>
<proteinExistence type="inferred from homology"/>
<dbReference type="InterPro" id="IPR051654">
    <property type="entry name" value="Meroterpenoid_MTases"/>
</dbReference>
<keyword evidence="6" id="KW-1185">Reference proteome</keyword>
<evidence type="ECO:0000313" key="5">
    <source>
        <dbReference type="EMBL" id="KAI0295846.1"/>
    </source>
</evidence>
<evidence type="ECO:0000256" key="3">
    <source>
        <dbReference type="ARBA" id="ARBA00022691"/>
    </source>
</evidence>
<dbReference type="GO" id="GO:0016740">
    <property type="term" value="F:transferase activity"/>
    <property type="evidence" value="ECO:0007669"/>
    <property type="project" value="UniProtKB-KW"/>
</dbReference>
<keyword evidence="3" id="KW-0949">S-adenosyl-L-methionine</keyword>
<evidence type="ECO:0000313" key="6">
    <source>
        <dbReference type="Proteomes" id="UP001203297"/>
    </source>
</evidence>
<dbReference type="PANTHER" id="PTHR35897">
    <property type="entry name" value="METHYLTRANSFERASE AUSD"/>
    <property type="match status" value="1"/>
</dbReference>
<evidence type="ECO:0008006" key="7">
    <source>
        <dbReference type="Google" id="ProtNLM"/>
    </source>
</evidence>
<comment type="caution">
    <text evidence="5">The sequence shown here is derived from an EMBL/GenBank/DDBJ whole genome shotgun (WGS) entry which is preliminary data.</text>
</comment>
<dbReference type="EMBL" id="WTXG01000054">
    <property type="protein sequence ID" value="KAI0295846.1"/>
    <property type="molecule type" value="Genomic_DNA"/>
</dbReference>
<keyword evidence="2" id="KW-0808">Transferase</keyword>
<reference evidence="5" key="1">
    <citation type="journal article" date="2022" name="New Phytol.">
        <title>Evolutionary transition to the ectomycorrhizal habit in the genomes of a hyperdiverse lineage of mushroom-forming fungi.</title>
        <authorList>
            <person name="Looney B."/>
            <person name="Miyauchi S."/>
            <person name="Morin E."/>
            <person name="Drula E."/>
            <person name="Courty P.E."/>
            <person name="Kohler A."/>
            <person name="Kuo A."/>
            <person name="LaButti K."/>
            <person name="Pangilinan J."/>
            <person name="Lipzen A."/>
            <person name="Riley R."/>
            <person name="Andreopoulos W."/>
            <person name="He G."/>
            <person name="Johnson J."/>
            <person name="Nolan M."/>
            <person name="Tritt A."/>
            <person name="Barry K.W."/>
            <person name="Grigoriev I.V."/>
            <person name="Nagy L.G."/>
            <person name="Hibbett D."/>
            <person name="Henrissat B."/>
            <person name="Matheny P.B."/>
            <person name="Labbe J."/>
            <person name="Martin F.M."/>
        </authorList>
    </citation>
    <scope>NUCLEOTIDE SEQUENCE</scope>
    <source>
        <strain evidence="5">BPL690</strain>
    </source>
</reference>
<evidence type="ECO:0000256" key="1">
    <source>
        <dbReference type="ARBA" id="ARBA00005179"/>
    </source>
</evidence>
<accession>A0AAD4QII5</accession>
<name>A0AAD4QII5_9AGAM</name>